<reference evidence="9" key="1">
    <citation type="journal article" date="2016" name="BMC Biol.">
        <title>Parallel evolution of highly conserved plastid genome architecture in red seaweeds and seed plants.</title>
        <authorList>
            <person name="Lee J."/>
            <person name="Cho C.H."/>
            <person name="Park S.I."/>
            <person name="Choi J.W."/>
            <person name="Song H.S."/>
            <person name="West J.A."/>
            <person name="Bhattacharya D."/>
            <person name="Yoon H.S."/>
        </authorList>
    </citation>
    <scope>NUCLEOTIDE SEQUENCE</scope>
</reference>
<dbReference type="InterPro" id="IPR004659">
    <property type="entry name" value="RNase_E/G"/>
</dbReference>
<evidence type="ECO:0000256" key="4">
    <source>
        <dbReference type="ARBA" id="ARBA00022801"/>
    </source>
</evidence>
<comment type="cofactor">
    <cofactor evidence="1">
        <name>Mg(2+)</name>
        <dbReference type="ChEBI" id="CHEBI:18420"/>
    </cofactor>
</comment>
<dbReference type="GO" id="GO:0005737">
    <property type="term" value="C:cytoplasm"/>
    <property type="evidence" value="ECO:0007669"/>
    <property type="project" value="TreeGrafter"/>
</dbReference>
<dbReference type="SMART" id="SM00316">
    <property type="entry name" value="S1"/>
    <property type="match status" value="1"/>
</dbReference>
<name>A0A1C9CBP6_9FLOR</name>
<geneLocation type="plastid" evidence="9"/>
<dbReference type="PANTHER" id="PTHR30001:SF0">
    <property type="entry name" value="RIBONUCLEASE G"/>
    <property type="match status" value="1"/>
</dbReference>
<proteinExistence type="inferred from homology"/>
<dbReference type="SUPFAM" id="SSF50249">
    <property type="entry name" value="Nucleic acid-binding proteins"/>
    <property type="match status" value="1"/>
</dbReference>
<keyword evidence="9" id="KW-0934">Plastid</keyword>
<comment type="function">
    <text evidence="7">Involved in intercistronic processing of primary transcripts from chloroplast operons. The endonucleolytic activity of the enzyme depends on the number of phosphates at the 5' end, is inhibited by structured RNA, and preferentially cleaves A/U-rich sequences.</text>
</comment>
<evidence type="ECO:0000259" key="8">
    <source>
        <dbReference type="PROSITE" id="PS50126"/>
    </source>
</evidence>
<evidence type="ECO:0000256" key="5">
    <source>
        <dbReference type="ARBA" id="ARBA00022842"/>
    </source>
</evidence>
<comment type="similarity">
    <text evidence="2">Belongs to the RNase E/G family.</text>
</comment>
<keyword evidence="3" id="KW-0479">Metal-binding</keyword>
<dbReference type="GO" id="GO:0004540">
    <property type="term" value="F:RNA nuclease activity"/>
    <property type="evidence" value="ECO:0007669"/>
    <property type="project" value="InterPro"/>
</dbReference>
<dbReference type="GO" id="GO:0016787">
    <property type="term" value="F:hydrolase activity"/>
    <property type="evidence" value="ECO:0007669"/>
    <property type="project" value="UniProtKB-KW"/>
</dbReference>
<dbReference type="GeneID" id="29073031"/>
<dbReference type="PROSITE" id="PS50126">
    <property type="entry name" value="S1"/>
    <property type="match status" value="1"/>
</dbReference>
<dbReference type="GO" id="GO:0003723">
    <property type="term" value="F:RNA binding"/>
    <property type="evidence" value="ECO:0007669"/>
    <property type="project" value="UniProtKB-KW"/>
</dbReference>
<dbReference type="InterPro" id="IPR019307">
    <property type="entry name" value="RNA-bd_AU-1/RNase_E/G"/>
</dbReference>
<keyword evidence="6" id="KW-0694">RNA-binding</keyword>
<gene>
    <name evidence="9" type="primary">rne</name>
    <name evidence="9" type="ORF">Apop_105</name>
</gene>
<dbReference type="EMBL" id="KX284716">
    <property type="protein sequence ID" value="AOM65795.1"/>
    <property type="molecule type" value="Genomic_DNA"/>
</dbReference>
<evidence type="ECO:0000256" key="6">
    <source>
        <dbReference type="ARBA" id="ARBA00022884"/>
    </source>
</evidence>
<dbReference type="CDD" id="cd04453">
    <property type="entry name" value="S1_RNase_E"/>
    <property type="match status" value="1"/>
</dbReference>
<keyword evidence="5" id="KW-0460">Magnesium</keyword>
<protein>
    <submittedName>
        <fullName evidence="9">Ribonuclease E</fullName>
    </submittedName>
</protein>
<dbReference type="AlphaFoldDB" id="A0A1C9CBP6"/>
<evidence type="ECO:0000256" key="2">
    <source>
        <dbReference type="ARBA" id="ARBA00005522"/>
    </source>
</evidence>
<dbReference type="GO" id="GO:0006364">
    <property type="term" value="P:rRNA processing"/>
    <property type="evidence" value="ECO:0007669"/>
    <property type="project" value="TreeGrafter"/>
</dbReference>
<feature type="domain" description="S1 motif" evidence="8">
    <location>
        <begin position="35"/>
        <end position="114"/>
    </location>
</feature>
<keyword evidence="4" id="KW-0378">Hydrolase</keyword>
<dbReference type="PANTHER" id="PTHR30001">
    <property type="entry name" value="RIBONUCLEASE"/>
    <property type="match status" value="1"/>
</dbReference>
<accession>A0A1C9CBP6</accession>
<dbReference type="GO" id="GO:0046872">
    <property type="term" value="F:metal ion binding"/>
    <property type="evidence" value="ECO:0007669"/>
    <property type="project" value="UniProtKB-KW"/>
</dbReference>
<sequence>MIKNLVVSKLYNIAAVINKNQIQKLLVLDDNYQVGDIYLGVINKIFQSINAAFVDLKLNNKSGFIHAHDSGSTRRKLTGTNKIGEIFTINQAVLVQVVKEPTLHKGPKLTTNIKLYGKYLILMPFNNIICITRHISNFKERSYLKALAILFKPPKMGLLFQQNSVGISEDLLVDEINALEKQWNFIEKSVLNRIRPCLIYQNNSIIKRTLQDFYNSSIQNIFIDSIQSLLRLQKFFQNSVSYNKTHVTKLPLLKPKLNSIIPFDLSSKIIKTVKTHVSLAFGGYISIEISETLTLIDVNSGSFTNSPAPRDTIIITNCLAATEIAYQLRVQNITGIIIIDFINMYNKRDKLYILQYFSKVLQKDDIKPKIIQISELGLIEIVRQRKEKNIQELLSHRLFTETYTCFPGKLLTYNKQYHKLIITVTKTHSNSLFFKKHFIFYCFLFKKKYIHSTYNLSKTLIKYANLLEIYPMCLINYNIKISPSCLYHIFIDYWV</sequence>
<evidence type="ECO:0000313" key="9">
    <source>
        <dbReference type="EMBL" id="AOM65795.1"/>
    </source>
</evidence>
<dbReference type="RefSeq" id="YP_009296655.1">
    <property type="nucleotide sequence ID" value="NC_031172.1"/>
</dbReference>
<evidence type="ECO:0000256" key="1">
    <source>
        <dbReference type="ARBA" id="ARBA00001946"/>
    </source>
</evidence>
<dbReference type="InterPro" id="IPR003029">
    <property type="entry name" value="S1_domain"/>
</dbReference>
<evidence type="ECO:0000256" key="7">
    <source>
        <dbReference type="ARBA" id="ARBA00023436"/>
    </source>
</evidence>
<dbReference type="Gene3D" id="2.40.50.140">
    <property type="entry name" value="Nucleic acid-binding proteins"/>
    <property type="match status" value="1"/>
</dbReference>
<dbReference type="Pfam" id="PF10150">
    <property type="entry name" value="RNase_E_G"/>
    <property type="match status" value="1"/>
</dbReference>
<organism evidence="9">
    <name type="scientific">Apophlaea sinclairii</name>
    <dbReference type="NCBI Taxonomy" id="212746"/>
    <lineage>
        <taxon>Eukaryota</taxon>
        <taxon>Rhodophyta</taxon>
        <taxon>Florideophyceae</taxon>
        <taxon>Hildenbrandiophycidae</taxon>
        <taxon>Hildenbrandiales</taxon>
        <taxon>Hildenbrandiaceae</taxon>
        <taxon>Apophlaea</taxon>
    </lineage>
</organism>
<dbReference type="InterPro" id="IPR012340">
    <property type="entry name" value="NA-bd_OB-fold"/>
</dbReference>
<evidence type="ECO:0000256" key="3">
    <source>
        <dbReference type="ARBA" id="ARBA00022723"/>
    </source>
</evidence>